<protein>
    <recommendedName>
        <fullName evidence="3">DUF1488 domain-containing protein</fullName>
    </recommendedName>
</protein>
<accession>A0AAW8M2N7</accession>
<dbReference type="SUPFAM" id="SSF160272">
    <property type="entry name" value="Shew3726-like"/>
    <property type="match status" value="1"/>
</dbReference>
<dbReference type="EMBL" id="JAVDSW010000010">
    <property type="protein sequence ID" value="MDR6705481.1"/>
    <property type="molecule type" value="Genomic_DNA"/>
</dbReference>
<sequence>MPLSFPNSARSIDEAHRRVRFLGHDGVFPVQFYVSAEVLASGLSQRTASEVDYLASFDALRPRILKVAKAAYAVTRNGTITLDLKHFR</sequence>
<dbReference type="AlphaFoldDB" id="A0AAW8M2N7"/>
<dbReference type="Pfam" id="PF07369">
    <property type="entry name" value="DUF1488"/>
    <property type="match status" value="1"/>
</dbReference>
<dbReference type="RefSeq" id="WP_087744392.1">
    <property type="nucleotide sequence ID" value="NZ_JAGIPD010000016.1"/>
</dbReference>
<organism evidence="1 2">
    <name type="scientific">Agrobacterium tumefaciens</name>
    <dbReference type="NCBI Taxonomy" id="358"/>
    <lineage>
        <taxon>Bacteria</taxon>
        <taxon>Pseudomonadati</taxon>
        <taxon>Pseudomonadota</taxon>
        <taxon>Alphaproteobacteria</taxon>
        <taxon>Hyphomicrobiales</taxon>
        <taxon>Rhizobiaceae</taxon>
        <taxon>Rhizobium/Agrobacterium group</taxon>
        <taxon>Agrobacterium</taxon>
        <taxon>Agrobacterium tumefaciens complex</taxon>
    </lineage>
</organism>
<comment type="caution">
    <text evidence="1">The sequence shown here is derived from an EMBL/GenBank/DDBJ whole genome shotgun (WGS) entry which is preliminary data.</text>
</comment>
<dbReference type="InterPro" id="IPR036692">
    <property type="entry name" value="Shew3726-like_sf"/>
</dbReference>
<evidence type="ECO:0008006" key="3">
    <source>
        <dbReference type="Google" id="ProtNLM"/>
    </source>
</evidence>
<reference evidence="1" key="1">
    <citation type="submission" date="2023-07" db="EMBL/GenBank/DDBJ databases">
        <title>Sorghum-associated microbial communities from plants grown in Nebraska, USA.</title>
        <authorList>
            <person name="Schachtman D."/>
        </authorList>
    </citation>
    <scope>NUCLEOTIDE SEQUENCE</scope>
    <source>
        <strain evidence="1">1457</strain>
    </source>
</reference>
<dbReference type="Proteomes" id="UP001265315">
    <property type="component" value="Unassembled WGS sequence"/>
</dbReference>
<dbReference type="InterPro" id="IPR009962">
    <property type="entry name" value="DUF1488"/>
</dbReference>
<evidence type="ECO:0000313" key="1">
    <source>
        <dbReference type="EMBL" id="MDR6705481.1"/>
    </source>
</evidence>
<proteinExistence type="predicted"/>
<name>A0AAW8M2N7_AGRTU</name>
<gene>
    <name evidence="1" type="ORF">J2W61_005356</name>
</gene>
<evidence type="ECO:0000313" key="2">
    <source>
        <dbReference type="Proteomes" id="UP001265315"/>
    </source>
</evidence>